<keyword evidence="3 5" id="KW-0697">Rotamase</keyword>
<keyword evidence="8" id="KW-1185">Reference proteome</keyword>
<accession>A0A0F7KTJ8</accession>
<evidence type="ECO:0000256" key="5">
    <source>
        <dbReference type="PROSITE-ProRule" id="PRU00277"/>
    </source>
</evidence>
<dbReference type="InterPro" id="IPR001179">
    <property type="entry name" value="PPIase_FKBP_dom"/>
</dbReference>
<dbReference type="PANTHER" id="PTHR43811">
    <property type="entry name" value="FKBP-TYPE PEPTIDYL-PROLYL CIS-TRANS ISOMERASE FKPA"/>
    <property type="match status" value="1"/>
</dbReference>
<evidence type="ECO:0000256" key="2">
    <source>
        <dbReference type="ARBA" id="ARBA00006577"/>
    </source>
</evidence>
<dbReference type="InterPro" id="IPR046357">
    <property type="entry name" value="PPIase_dom_sf"/>
</dbReference>
<dbReference type="Gene3D" id="3.10.50.40">
    <property type="match status" value="1"/>
</dbReference>
<comment type="catalytic activity">
    <reaction evidence="1 5 6">
        <text>[protein]-peptidylproline (omega=180) = [protein]-peptidylproline (omega=0)</text>
        <dbReference type="Rhea" id="RHEA:16237"/>
        <dbReference type="Rhea" id="RHEA-COMP:10747"/>
        <dbReference type="Rhea" id="RHEA-COMP:10748"/>
        <dbReference type="ChEBI" id="CHEBI:83833"/>
        <dbReference type="ChEBI" id="CHEBI:83834"/>
        <dbReference type="EC" id="5.2.1.8"/>
    </reaction>
</comment>
<evidence type="ECO:0000313" key="7">
    <source>
        <dbReference type="EMBL" id="AKH42466.1"/>
    </source>
</evidence>
<dbReference type="PATRIC" id="fig|1267766.3.peg.1436"/>
<evidence type="ECO:0000256" key="1">
    <source>
        <dbReference type="ARBA" id="ARBA00000971"/>
    </source>
</evidence>
<evidence type="ECO:0000256" key="3">
    <source>
        <dbReference type="ARBA" id="ARBA00023110"/>
    </source>
</evidence>
<sequence length="185" mass="19660">MAEVTRVPLQPIAKGSLTRLWLGIAAAILIAAGVAWAVMPAGVTVEEVQAGTGPSPTVGDVVFLRYKGKLDDGTVFDESSDAGWPLPGVFPEGQPLELAGVVPGFRDALLQMQRGGKYVAKIPGELAYGANPPPQSDIPPNADLTFEIELVDFMPVEEANQRAQTMQQMMQQMPPPTTDLPPGVR</sequence>
<reference evidence="7" key="1">
    <citation type="submission" date="2015-05" db="EMBL/GenBank/DDBJ databases">
        <title>The complete genome of Altererythrobacter atlanticus strain 26DY36.</title>
        <authorList>
            <person name="Wu Y.-H."/>
            <person name="Cheng H."/>
            <person name="Wu X.-W."/>
        </authorList>
    </citation>
    <scope>NUCLEOTIDE SEQUENCE [LARGE SCALE GENOMIC DNA]</scope>
    <source>
        <strain evidence="7">26DY36</strain>
    </source>
</reference>
<evidence type="ECO:0000256" key="6">
    <source>
        <dbReference type="RuleBase" id="RU003915"/>
    </source>
</evidence>
<dbReference type="AlphaFoldDB" id="A0A0F7KTJ8"/>
<evidence type="ECO:0000313" key="8">
    <source>
        <dbReference type="Proteomes" id="UP000034392"/>
    </source>
</evidence>
<dbReference type="SUPFAM" id="SSF54534">
    <property type="entry name" value="FKBP-like"/>
    <property type="match status" value="1"/>
</dbReference>
<dbReference type="PANTHER" id="PTHR43811:SF19">
    <property type="entry name" value="39 KDA FK506-BINDING NUCLEAR PROTEIN"/>
    <property type="match status" value="1"/>
</dbReference>
<protein>
    <recommendedName>
        <fullName evidence="6">Peptidyl-prolyl cis-trans isomerase</fullName>
        <ecNumber evidence="6">5.2.1.8</ecNumber>
    </recommendedName>
</protein>
<dbReference type="Proteomes" id="UP000034392">
    <property type="component" value="Chromosome"/>
</dbReference>
<dbReference type="PROSITE" id="PS50059">
    <property type="entry name" value="FKBP_PPIASE"/>
    <property type="match status" value="1"/>
</dbReference>
<keyword evidence="4 5" id="KW-0413">Isomerase</keyword>
<comment type="similarity">
    <text evidence="2 6">Belongs to the FKBP-type PPIase family.</text>
</comment>
<name>A0A0F7KTJ8_9SPHN</name>
<evidence type="ECO:0000256" key="4">
    <source>
        <dbReference type="ARBA" id="ARBA00023235"/>
    </source>
</evidence>
<dbReference type="OrthoDB" id="9812109at2"/>
<organism evidence="7 8">
    <name type="scientific">Croceibacterium atlanticum</name>
    <dbReference type="NCBI Taxonomy" id="1267766"/>
    <lineage>
        <taxon>Bacteria</taxon>
        <taxon>Pseudomonadati</taxon>
        <taxon>Pseudomonadota</taxon>
        <taxon>Alphaproteobacteria</taxon>
        <taxon>Sphingomonadales</taxon>
        <taxon>Erythrobacteraceae</taxon>
        <taxon>Croceibacterium</taxon>
    </lineage>
</organism>
<dbReference type="RefSeq" id="WP_046903275.1">
    <property type="nucleotide sequence ID" value="NZ_CP011452.2"/>
</dbReference>
<dbReference type="EMBL" id="CP011452">
    <property type="protein sequence ID" value="AKH42466.1"/>
    <property type="molecule type" value="Genomic_DNA"/>
</dbReference>
<dbReference type="EC" id="5.2.1.8" evidence="6"/>
<dbReference type="Pfam" id="PF00254">
    <property type="entry name" value="FKBP_C"/>
    <property type="match status" value="1"/>
</dbReference>
<proteinExistence type="inferred from homology"/>
<dbReference type="KEGG" id="aay:WYH_01425"/>
<gene>
    <name evidence="7" type="primary">mip</name>
    <name evidence="7" type="ORF">WYH_01425</name>
</gene>
<dbReference type="STRING" id="1267766.WYH_01425"/>
<dbReference type="GO" id="GO:0003755">
    <property type="term" value="F:peptidyl-prolyl cis-trans isomerase activity"/>
    <property type="evidence" value="ECO:0007669"/>
    <property type="project" value="UniProtKB-UniRule"/>
</dbReference>